<feature type="region of interest" description="Disordered" evidence="1">
    <location>
        <begin position="22"/>
        <end position="46"/>
    </location>
</feature>
<proteinExistence type="predicted"/>
<dbReference type="AlphaFoldDB" id="A0A1M7REI2"/>
<evidence type="ECO:0000313" key="3">
    <source>
        <dbReference type="Proteomes" id="UP000184440"/>
    </source>
</evidence>
<evidence type="ECO:0000256" key="1">
    <source>
        <dbReference type="SAM" id="MobiDB-lite"/>
    </source>
</evidence>
<organism evidence="2 3">
    <name type="scientific">Cryptosporangium aurantiacum</name>
    <dbReference type="NCBI Taxonomy" id="134849"/>
    <lineage>
        <taxon>Bacteria</taxon>
        <taxon>Bacillati</taxon>
        <taxon>Actinomycetota</taxon>
        <taxon>Actinomycetes</taxon>
        <taxon>Cryptosporangiales</taxon>
        <taxon>Cryptosporangiaceae</taxon>
        <taxon>Cryptosporangium</taxon>
    </lineage>
</organism>
<gene>
    <name evidence="2" type="ORF">SAMN05443668_110328</name>
</gene>
<dbReference type="STRING" id="134849.SAMN05443668_110328"/>
<sequence>MASPVEHGQTLTVIDSVRISSGVHHTADNHKSPKTVNLSRTAPHLR</sequence>
<accession>A0A1M7REI2</accession>
<evidence type="ECO:0000313" key="2">
    <source>
        <dbReference type="EMBL" id="SHN44695.1"/>
    </source>
</evidence>
<name>A0A1M7REI2_9ACTN</name>
<reference evidence="2 3" key="1">
    <citation type="submission" date="2016-11" db="EMBL/GenBank/DDBJ databases">
        <authorList>
            <person name="Jaros S."/>
            <person name="Januszkiewicz K."/>
            <person name="Wedrychowicz H."/>
        </authorList>
    </citation>
    <scope>NUCLEOTIDE SEQUENCE [LARGE SCALE GENOMIC DNA]</scope>
    <source>
        <strain evidence="2 3">DSM 46144</strain>
    </source>
</reference>
<keyword evidence="3" id="KW-1185">Reference proteome</keyword>
<protein>
    <submittedName>
        <fullName evidence="2">Uncharacterized protein</fullName>
    </submittedName>
</protein>
<dbReference type="Proteomes" id="UP000184440">
    <property type="component" value="Unassembled WGS sequence"/>
</dbReference>
<dbReference type="EMBL" id="FRCS01000010">
    <property type="protein sequence ID" value="SHN44695.1"/>
    <property type="molecule type" value="Genomic_DNA"/>
</dbReference>